<feature type="region of interest" description="Disordered" evidence="1">
    <location>
        <begin position="1695"/>
        <end position="1716"/>
    </location>
</feature>
<feature type="compositionally biased region" description="Basic residues" evidence="1">
    <location>
        <begin position="58"/>
        <end position="73"/>
    </location>
</feature>
<feature type="region of interest" description="Disordered" evidence="1">
    <location>
        <begin position="1448"/>
        <end position="1474"/>
    </location>
</feature>
<keyword evidence="3" id="KW-1185">Reference proteome</keyword>
<feature type="compositionally biased region" description="Basic and acidic residues" evidence="1">
    <location>
        <begin position="74"/>
        <end position="86"/>
    </location>
</feature>
<name>A0AAE0RSP2_9BIVA</name>
<feature type="region of interest" description="Disordered" evidence="1">
    <location>
        <begin position="2492"/>
        <end position="2517"/>
    </location>
</feature>
<feature type="compositionally biased region" description="Basic residues" evidence="1">
    <location>
        <begin position="2343"/>
        <end position="2355"/>
    </location>
</feature>
<feature type="compositionally biased region" description="Basic residues" evidence="1">
    <location>
        <begin position="2400"/>
        <end position="2421"/>
    </location>
</feature>
<feature type="compositionally biased region" description="Basic and acidic residues" evidence="1">
    <location>
        <begin position="2318"/>
        <end position="2330"/>
    </location>
</feature>
<feature type="compositionally biased region" description="Polar residues" evidence="1">
    <location>
        <begin position="1342"/>
        <end position="1353"/>
    </location>
</feature>
<feature type="region of interest" description="Disordered" evidence="1">
    <location>
        <begin position="533"/>
        <end position="560"/>
    </location>
</feature>
<feature type="compositionally biased region" description="Polar residues" evidence="1">
    <location>
        <begin position="2600"/>
        <end position="2609"/>
    </location>
</feature>
<evidence type="ECO:0000313" key="3">
    <source>
        <dbReference type="Proteomes" id="UP001195483"/>
    </source>
</evidence>
<feature type="region of interest" description="Disordered" evidence="1">
    <location>
        <begin position="1254"/>
        <end position="1280"/>
    </location>
</feature>
<accession>A0AAE0RSP2</accession>
<reference evidence="2" key="1">
    <citation type="journal article" date="2021" name="Genome Biol. Evol.">
        <title>A High-Quality Reference Genome for a Parasitic Bivalve with Doubly Uniparental Inheritance (Bivalvia: Unionida).</title>
        <authorList>
            <person name="Smith C.H."/>
        </authorList>
    </citation>
    <scope>NUCLEOTIDE SEQUENCE</scope>
    <source>
        <strain evidence="2">CHS0354</strain>
    </source>
</reference>
<sequence length="2742" mass="308065">MKPMDGASLEALQTSSCETLKIHVDEVEDHTRETRQALFKKSTDQKEMNCDNKVGKVNKKRRYTPTNHRNRAHKSPEYKGQDNSDMKNKIEKQDASAKMAYLYPEPLGWKVKAQDDFENIPHADEDSGNMSAKWQSGAKVLVIESVRGNIVDRCAVICKADAKSASADLHMTNQSPLRDVICATQNSNNSAVFRYSHSGSSPSSDSDKLDELSKASKLSHLNMSLVDSQDCTVSESSVGCWNKTNIGNNSGNSKYPFNYGQDLTECIPVTSDMARRQLDVVDETCRTATSFGRVLTLNETDPRTKCIEVSEEDQPMAQTNTEDHQNANDSNGLATWQAQLLCTSNVNQNKNDGSLDKLAVGAKVPAPKKPESSSIQIHENTIKKSIGEKVKELSHKLILPKMPSKSAVNDIEPFKIARKSRTSKRSSALTKSNLKWDMTLLTGIDKPTPGIKEVSRVQKTHQGSPRVASIHTAEAVDLSTFVEKGMEILNEDIRAAELLLSVSGRYSATGFLCPSVDHRCVTKYQELTPKQDLDMSGTVSKPNQSDIPLQCSSNQPKSTLQSWNKIERGVRCDTKTKSNRVNKELNSQHSEVSQQLHSKATATKDNVNLCPYSSGHSVNQQGLTPHSSVTAKSCTTWMNSQASKDKSVISTRTPNNTPIFEESVLEKSGNNPRLSFYGNHDNMKVGDNSSQTSCNANTYVSAPIPVPRIQLQEVPALPLIQKENSDKNKSLKKPKYNANAAQENMSDLNFPAAPDIKTEILNFGASSSCMPDIYDSFARKGKPKCVLEEPTPITGSFSKVIECEIKDVQNTNHLSVSQTRLKRQKKIDKSSPLVQFDASNLLNTHVTRNSVAVQTDPEIYGMHKFNIVKEFIGQDLPLPTLPQHCTSEPIHRKGRQENCSYLDTSSIINVKTQAKICPACSIGTTSESVSTVSKRTTRKKLPTSKRRGDTFHLPVCNAGMVSMPETVKLGHNNGQKMDRVRRKSWSFMDSDTKFFPIINDLCIAKNPRRVKRHIEGDLHWEKLAMLNHVPKEGTAGKNRNMSAQEVPTFENVFSMFKNVVLTQSETDLSRLTDEDISGNAIRRYKSDSQLKMQFPLSDLLTEFFQMRDDLETASAHIDSKSDEHLTVSEPLNHQNLDVLNQKHWLTNQHTPVLIIEDISPEDNELIATWQDGRIKQRRSSVKSATYLTPYTDGNAKREGRRECFKKNQGGNEASDQEILEIMAAVSGRTPVRNNYLPKESPDKTLQETSDMYKTGYGRRVRSAYSSASKQSKSKRTDRLKSAHCQLSTVNMSVIGVTVKPEADNKRISINKIADSRSQSNSESFIVAQHTRSSAKGLEQRAKSASSRVAQHTRSSAKRLEQRTKSASTRVAQSTDFSALGLEECAKSASFRVAQSTSSNVHGLELLAKSAVTRESLKFKDPDTLGCNFFKGILNDELWRPHTSLVAHEKKKDTLTTSSPFRNPPHRGKSNIPGQNKLVNNFMYEENLNKCSHSTYHTESDAQQILKCDSATQTECYVTSSPACGDNSLDDLQDTDNVSDNSITGVQATEEMSDQDSIQAVSSSMEDSFSGISNSLSHKNGIMNYKHNQAEEKEYIGVTDAYDKSTVQQCCNSQKAYTKGCDQSSQDNMEVWSIPELTPETASRVISQAGSETSLMMPRLVPQQDIEVMRQVDDEYIQHDDWNSSSPVYKSLSLENTVPGQSENNENNKNMKERSSRFSLPEGIPSYRLNVYPSLIMLSGMKRTEAVEKAVVSGEVVMISDPEQIGFGHYCIPRSDGTFLLLPCIVPDQVLHPRNRIDVESTATADEINMKDRQVEQGPNQKRSDIVVTESITGDSSQCKDNVNCVEGERMPIALHNSYIFNEELSQYKVQDVTSSGIEENNVINKVPNEKYERQFDSEVDMINDVFKINADYNSNHFSGKGGGTIRRMEDQGEESVQEFVNKEHDSLKEIRYTHTNQHEAMKTAEVIFYSGDVISEVISTTGMETDKKMSSYAEADVHKYDDGLNRKNISFAERSLSTRDGSEMYAVSSIDVAAHSFIMTKDQAGIKPEIPNKTEKDTSFAAYEEYKTNSTENGTSNDHTYDNLDYSDDRNPMKAQSSHVCSRNVVSDLKLKETYVNNERGSPVERLDEDGNKLCTKCGNEVYKRLSFDEEINFETGVDDLTDYFSNSESHASSSSPEMDTHEKHSLVSKQRSDCSNEMREYSVSHFDVQFSIDKTNMPPTILQGEEKISQDCKIKGSQQSSLDLSSLSDGQNCKAMKKKRNIHLSKENNEQRADPRKTSTGLVQTKVTETGIKLVISKENLKEYKSSQKKHYRRDKRPNCDSKEPETGEKLIILSENQKEKKLSKKKKHKRNRKSAVNSSLKTFAETGSMTSILESVSENLAKGQCNIDVQSGPGHVDTKHKTKHRRNHRQKKNRSKNRSRHLELESKRKSDEQNLSKVEDQDVERNKKKLIKKRIQTSAIKEPYVPVVRLKRTCRKDNKEYHWEKYIEKDPSDIDDTEDGGDPYDEDEEEDDVGKKRGRINSFLGEQQTIYQILKHGSGDVMKNHTHDTRIRNMKEYDPREEELLTQVITAGNRRKSSQEIPGSDADETGDTSEQEDQNWPQGDSTEPVFQNICDEDNVILGGQAYYKSFVLPFVYINGFKYISVQDAVVLFQKCAKQCTIPRSLLQKDKHIAKYFTCWEQVYQLELIKLKKGPNVRTGDILLRLDHLLTRLPALYREIAAQHMITKLKKSQACKYNLLK</sequence>
<feature type="region of interest" description="Disordered" evidence="1">
    <location>
        <begin position="2167"/>
        <end position="2194"/>
    </location>
</feature>
<feature type="compositionally biased region" description="Basic and acidic residues" evidence="1">
    <location>
        <begin position="2179"/>
        <end position="2194"/>
    </location>
</feature>
<feature type="region of interest" description="Disordered" evidence="1">
    <location>
        <begin position="2306"/>
        <end position="2362"/>
    </location>
</feature>
<evidence type="ECO:0000313" key="2">
    <source>
        <dbReference type="EMBL" id="KAK3578906.1"/>
    </source>
</evidence>
<dbReference type="EMBL" id="JAEAOA010002072">
    <property type="protein sequence ID" value="KAK3578906.1"/>
    <property type="molecule type" value="Genomic_DNA"/>
</dbReference>
<feature type="region of interest" description="Disordered" evidence="1">
    <location>
        <begin position="2240"/>
        <end position="2281"/>
    </location>
</feature>
<feature type="compositionally biased region" description="Basic and acidic residues" evidence="1">
    <location>
        <begin position="2422"/>
        <end position="2446"/>
    </location>
</feature>
<feature type="compositionally biased region" description="Low complexity" evidence="1">
    <location>
        <begin position="2240"/>
        <end position="2252"/>
    </location>
</feature>
<feature type="region of interest" description="Disordered" evidence="1">
    <location>
        <begin position="1329"/>
        <end position="1367"/>
    </location>
</feature>
<feature type="compositionally biased region" description="Acidic residues" evidence="1">
    <location>
        <begin position="2587"/>
        <end position="2599"/>
    </location>
</feature>
<feature type="region of interest" description="Disordered" evidence="1">
    <location>
        <begin position="58"/>
        <end position="86"/>
    </location>
</feature>
<proteinExistence type="predicted"/>
<feature type="compositionally biased region" description="Low complexity" evidence="1">
    <location>
        <begin position="2167"/>
        <end position="2176"/>
    </location>
</feature>
<reference evidence="2" key="3">
    <citation type="submission" date="2023-05" db="EMBL/GenBank/DDBJ databases">
        <authorList>
            <person name="Smith C.H."/>
        </authorList>
    </citation>
    <scope>NUCLEOTIDE SEQUENCE</scope>
    <source>
        <strain evidence="2">CHS0354</strain>
        <tissue evidence="2">Mantle</tissue>
    </source>
</reference>
<feature type="region of interest" description="Disordered" evidence="1">
    <location>
        <begin position="2570"/>
        <end position="2609"/>
    </location>
</feature>
<evidence type="ECO:0000256" key="1">
    <source>
        <dbReference type="SAM" id="MobiDB-lite"/>
    </source>
</evidence>
<protein>
    <submittedName>
        <fullName evidence="2">Uncharacterized protein</fullName>
    </submittedName>
</protein>
<dbReference type="Proteomes" id="UP001195483">
    <property type="component" value="Unassembled WGS sequence"/>
</dbReference>
<gene>
    <name evidence="2" type="ORF">CHS0354_035526</name>
</gene>
<feature type="region of interest" description="Disordered" evidence="1">
    <location>
        <begin position="928"/>
        <end position="948"/>
    </location>
</feature>
<feature type="compositionally biased region" description="Acidic residues" evidence="1">
    <location>
        <begin position="2495"/>
        <end position="2514"/>
    </location>
</feature>
<organism evidence="2 3">
    <name type="scientific">Potamilus streckersoni</name>
    <dbReference type="NCBI Taxonomy" id="2493646"/>
    <lineage>
        <taxon>Eukaryota</taxon>
        <taxon>Metazoa</taxon>
        <taxon>Spiralia</taxon>
        <taxon>Lophotrochozoa</taxon>
        <taxon>Mollusca</taxon>
        <taxon>Bivalvia</taxon>
        <taxon>Autobranchia</taxon>
        <taxon>Heteroconchia</taxon>
        <taxon>Palaeoheterodonta</taxon>
        <taxon>Unionida</taxon>
        <taxon>Unionoidea</taxon>
        <taxon>Unionidae</taxon>
        <taxon>Ambleminae</taxon>
        <taxon>Lampsilini</taxon>
        <taxon>Potamilus</taxon>
    </lineage>
</organism>
<comment type="caution">
    <text evidence="2">The sequence shown here is derived from an EMBL/GenBank/DDBJ whole genome shotgun (WGS) entry which is preliminary data.</text>
</comment>
<reference evidence="2" key="2">
    <citation type="journal article" date="2021" name="Genome Biol. Evol.">
        <title>Developing a high-quality reference genome for a parasitic bivalve with doubly uniparental inheritance (Bivalvia: Unionida).</title>
        <authorList>
            <person name="Smith C.H."/>
        </authorList>
    </citation>
    <scope>NUCLEOTIDE SEQUENCE</scope>
    <source>
        <strain evidence="2">CHS0354</strain>
        <tissue evidence="2">Mantle</tissue>
    </source>
</reference>
<feature type="compositionally biased region" description="Basic and acidic residues" evidence="1">
    <location>
        <begin position="2265"/>
        <end position="2278"/>
    </location>
</feature>
<feature type="compositionally biased region" description="Basic residues" evidence="1">
    <location>
        <begin position="935"/>
        <end position="945"/>
    </location>
</feature>
<feature type="region of interest" description="Disordered" evidence="1">
    <location>
        <begin position="2387"/>
        <end position="2446"/>
    </location>
</feature>
<feature type="compositionally biased region" description="Basic residues" evidence="1">
    <location>
        <begin position="2308"/>
        <end position="2317"/>
    </location>
</feature>
<feature type="compositionally biased region" description="Polar residues" evidence="1">
    <location>
        <begin position="537"/>
        <end position="560"/>
    </location>
</feature>